<evidence type="ECO:0000256" key="1">
    <source>
        <dbReference type="ARBA" id="ARBA00022603"/>
    </source>
</evidence>
<name>A0ABW3F2K6_9PROT</name>
<comment type="caution">
    <text evidence="5">The sequence shown here is derived from an EMBL/GenBank/DDBJ whole genome shotgun (WGS) entry which is preliminary data.</text>
</comment>
<gene>
    <name evidence="5" type="ORF">ACFQ1Z_03710</name>
</gene>
<dbReference type="Gene3D" id="3.40.50.150">
    <property type="entry name" value="Vaccinia Virus protein VP39"/>
    <property type="match status" value="1"/>
</dbReference>
<feature type="transmembrane region" description="Helical" evidence="4">
    <location>
        <begin position="35"/>
        <end position="55"/>
    </location>
</feature>
<dbReference type="PANTHER" id="PTHR13610:SF9">
    <property type="entry name" value="FI06469P"/>
    <property type="match status" value="1"/>
</dbReference>
<dbReference type="RefSeq" id="WP_379055770.1">
    <property type="nucleotide sequence ID" value="NZ_JBHTKB010000001.1"/>
</dbReference>
<evidence type="ECO:0000256" key="3">
    <source>
        <dbReference type="ARBA" id="ARBA00022691"/>
    </source>
</evidence>
<keyword evidence="4" id="KW-0472">Membrane</keyword>
<dbReference type="PANTHER" id="PTHR13610">
    <property type="entry name" value="METHYLTRANSFERASE DOMAIN-CONTAINING PROTEIN"/>
    <property type="match status" value="1"/>
</dbReference>
<keyword evidence="6" id="KW-1185">Reference proteome</keyword>
<keyword evidence="3" id="KW-0949">S-adenosyl-L-methionine</keyword>
<keyword evidence="2" id="KW-0808">Transferase</keyword>
<sequence length="292" mass="32882">MRSIKLSAGALQQNVSAQRSLSPKLWVQKLMPRKLWCQALLIQCLSLLLIAGVAPDVINSVFAFELRSLGLRLDSIWFWLLPHAILVSVMARASRMPVWWRWIHVIFPLAVISMQQIALPAVVYLAGFVITLALYWSVHNTRVPFYPSFPATWRAIHHILEQHAGAQPLRVLEIGSGLGDVALFLSRQRAQDQIDGIEIAPLPWLVSVLHATFTRSRARFTLGDYRRSDFTQLDVVFAYLSPAVMADVWHKVQQEMLPGSLFVSSEFPVADVTATRIIYPAANAPALYVYTL</sequence>
<evidence type="ECO:0000313" key="6">
    <source>
        <dbReference type="Proteomes" id="UP001597128"/>
    </source>
</evidence>
<organism evidence="5 6">
    <name type="scientific">Methylophilus luteus</name>
    <dbReference type="NCBI Taxonomy" id="640108"/>
    <lineage>
        <taxon>Bacteria</taxon>
        <taxon>Pseudomonadati</taxon>
        <taxon>Pseudomonadota</taxon>
        <taxon>Betaproteobacteria</taxon>
        <taxon>Nitrosomonadales</taxon>
        <taxon>Methylophilaceae</taxon>
        <taxon>Methylophilus</taxon>
    </lineage>
</organism>
<dbReference type="GO" id="GO:0008168">
    <property type="term" value="F:methyltransferase activity"/>
    <property type="evidence" value="ECO:0007669"/>
    <property type="project" value="UniProtKB-KW"/>
</dbReference>
<evidence type="ECO:0000256" key="2">
    <source>
        <dbReference type="ARBA" id="ARBA00022679"/>
    </source>
</evidence>
<evidence type="ECO:0000313" key="5">
    <source>
        <dbReference type="EMBL" id="MFD0912646.1"/>
    </source>
</evidence>
<protein>
    <submittedName>
        <fullName evidence="5">SAM-dependent methyltransferase</fullName>
    </submittedName>
</protein>
<dbReference type="EMBL" id="JBHTKB010000001">
    <property type="protein sequence ID" value="MFD0912646.1"/>
    <property type="molecule type" value="Genomic_DNA"/>
</dbReference>
<keyword evidence="1 5" id="KW-0489">Methyltransferase</keyword>
<dbReference type="SUPFAM" id="SSF53335">
    <property type="entry name" value="S-adenosyl-L-methionine-dependent methyltransferases"/>
    <property type="match status" value="1"/>
</dbReference>
<keyword evidence="4" id="KW-1133">Transmembrane helix</keyword>
<feature type="transmembrane region" description="Helical" evidence="4">
    <location>
        <begin position="75"/>
        <end position="93"/>
    </location>
</feature>
<evidence type="ECO:0000256" key="4">
    <source>
        <dbReference type="SAM" id="Phobius"/>
    </source>
</evidence>
<proteinExistence type="predicted"/>
<feature type="transmembrane region" description="Helical" evidence="4">
    <location>
        <begin position="105"/>
        <end position="138"/>
    </location>
</feature>
<keyword evidence="4" id="KW-0812">Transmembrane</keyword>
<dbReference type="InterPro" id="IPR026170">
    <property type="entry name" value="FAM173A/B"/>
</dbReference>
<reference evidence="6" key="1">
    <citation type="journal article" date="2019" name="Int. J. Syst. Evol. Microbiol.">
        <title>The Global Catalogue of Microorganisms (GCM) 10K type strain sequencing project: providing services to taxonomists for standard genome sequencing and annotation.</title>
        <authorList>
            <consortium name="The Broad Institute Genomics Platform"/>
            <consortium name="The Broad Institute Genome Sequencing Center for Infectious Disease"/>
            <person name="Wu L."/>
            <person name="Ma J."/>
        </authorList>
    </citation>
    <scope>NUCLEOTIDE SEQUENCE [LARGE SCALE GENOMIC DNA]</scope>
    <source>
        <strain evidence="6">CCUG 58412</strain>
    </source>
</reference>
<dbReference type="GO" id="GO:0032259">
    <property type="term" value="P:methylation"/>
    <property type="evidence" value="ECO:0007669"/>
    <property type="project" value="UniProtKB-KW"/>
</dbReference>
<accession>A0ABW3F2K6</accession>
<dbReference type="Proteomes" id="UP001597128">
    <property type="component" value="Unassembled WGS sequence"/>
</dbReference>
<dbReference type="InterPro" id="IPR029063">
    <property type="entry name" value="SAM-dependent_MTases_sf"/>
</dbReference>